<dbReference type="PROSITE" id="PS51747">
    <property type="entry name" value="CYT_DCMP_DEAMINASES_2"/>
    <property type="match status" value="2"/>
</dbReference>
<evidence type="ECO:0000256" key="8">
    <source>
        <dbReference type="PIRSR" id="PIRSR006334-2"/>
    </source>
</evidence>
<dbReference type="SUPFAM" id="SSF53927">
    <property type="entry name" value="Cytidine deaminase-like"/>
    <property type="match status" value="2"/>
</dbReference>
<dbReference type="InterPro" id="IPR002125">
    <property type="entry name" value="CMP_dCMP_dom"/>
</dbReference>
<accession>A9NWW0</accession>
<keyword evidence="6" id="KW-0862">Zinc</keyword>
<dbReference type="GO" id="GO:0042803">
    <property type="term" value="F:protein homodimerization activity"/>
    <property type="evidence" value="ECO:0007669"/>
    <property type="project" value="UniProtKB-ARBA"/>
</dbReference>
<feature type="binding site" evidence="8">
    <location>
        <begin position="65"/>
        <end position="67"/>
    </location>
    <ligand>
        <name>substrate</name>
    </ligand>
</feature>
<keyword evidence="4" id="KW-0479">Metal-binding</keyword>
<evidence type="ECO:0000259" key="9">
    <source>
        <dbReference type="PROSITE" id="PS51747"/>
    </source>
</evidence>
<evidence type="ECO:0000256" key="7">
    <source>
        <dbReference type="PIRSR" id="PIRSR006334-1"/>
    </source>
</evidence>
<dbReference type="FunFam" id="3.40.140.10:FF:000006">
    <property type="entry name" value="Cytidine deaminase"/>
    <property type="match status" value="1"/>
</dbReference>
<evidence type="ECO:0000256" key="6">
    <source>
        <dbReference type="ARBA" id="ARBA00022833"/>
    </source>
</evidence>
<reference evidence="10" key="1">
    <citation type="journal article" date="2008" name="BMC Genomics">
        <title>A conifer genomics resource of 200,000 spruce (Picea spp.) ESTs and 6,464 high-quality, sequence-finished full-length cDNAs for Sitka spruce (Picea sitchensis).</title>
        <authorList>
            <person name="Ralph S.G."/>
            <person name="Chun H.J."/>
            <person name="Kolosova N."/>
            <person name="Cooper D."/>
            <person name="Oddy C."/>
            <person name="Ritland C.E."/>
            <person name="Kirkpatrick R."/>
            <person name="Moore R."/>
            <person name="Barber S."/>
            <person name="Holt R.A."/>
            <person name="Jones S.J."/>
            <person name="Marra M.A."/>
            <person name="Douglas C.J."/>
            <person name="Ritland K."/>
            <person name="Bohlmann J."/>
        </authorList>
    </citation>
    <scope>NUCLEOTIDE SEQUENCE</scope>
    <source>
        <tissue evidence="10">Bark</tissue>
    </source>
</reference>
<dbReference type="Pfam" id="PF08211">
    <property type="entry name" value="dCMP_cyt_deam_2"/>
    <property type="match status" value="1"/>
</dbReference>
<dbReference type="InterPro" id="IPR050202">
    <property type="entry name" value="Cyt/Deoxycyt_deaminase"/>
</dbReference>
<organism evidence="10">
    <name type="scientific">Picea sitchensis</name>
    <name type="common">Sitka spruce</name>
    <name type="synonym">Pinus sitchensis</name>
    <dbReference type="NCBI Taxonomy" id="3332"/>
    <lineage>
        <taxon>Eukaryota</taxon>
        <taxon>Viridiplantae</taxon>
        <taxon>Streptophyta</taxon>
        <taxon>Embryophyta</taxon>
        <taxon>Tracheophyta</taxon>
        <taxon>Spermatophyta</taxon>
        <taxon>Pinopsida</taxon>
        <taxon>Pinidae</taxon>
        <taxon>Conifers I</taxon>
        <taxon>Pinales</taxon>
        <taxon>Pinaceae</taxon>
        <taxon>Picea</taxon>
    </lineage>
</organism>
<dbReference type="PANTHER" id="PTHR11644:SF2">
    <property type="entry name" value="CYTIDINE DEAMINASE"/>
    <property type="match status" value="1"/>
</dbReference>
<dbReference type="CDD" id="cd01283">
    <property type="entry name" value="cytidine_deaminase"/>
    <property type="match status" value="2"/>
</dbReference>
<dbReference type="EC" id="3.5.4.5" evidence="3"/>
<comment type="similarity">
    <text evidence="1">Belongs to the cytidine and deoxycytidylate deaminase family.</text>
</comment>
<comment type="subunit">
    <text evidence="2">Homodimer.</text>
</comment>
<proteinExistence type="evidence at transcript level"/>
<evidence type="ECO:0000256" key="1">
    <source>
        <dbReference type="ARBA" id="ARBA00006576"/>
    </source>
</evidence>
<dbReference type="Gene3D" id="3.40.140.10">
    <property type="entry name" value="Cytidine Deaminase, domain 2"/>
    <property type="match status" value="2"/>
</dbReference>
<feature type="domain" description="CMP/dCMP-type deaminase" evidence="9">
    <location>
        <begin position="226"/>
        <end position="338"/>
    </location>
</feature>
<evidence type="ECO:0000256" key="3">
    <source>
        <dbReference type="ARBA" id="ARBA00012783"/>
    </source>
</evidence>
<protein>
    <recommendedName>
        <fullName evidence="3">cytidine deaminase</fullName>
        <ecNumber evidence="3">3.5.4.5</ecNumber>
    </recommendedName>
</protein>
<dbReference type="GO" id="GO:0004126">
    <property type="term" value="F:cytidine deaminase activity"/>
    <property type="evidence" value="ECO:0007669"/>
    <property type="project" value="UniProtKB-EC"/>
</dbReference>
<feature type="domain" description="CMP/dCMP-type deaminase" evidence="9">
    <location>
        <begin position="24"/>
        <end position="146"/>
    </location>
</feature>
<evidence type="ECO:0000256" key="4">
    <source>
        <dbReference type="ARBA" id="ARBA00022723"/>
    </source>
</evidence>
<dbReference type="InterPro" id="IPR016193">
    <property type="entry name" value="Cytidine_deaminase-like"/>
</dbReference>
<name>A9NWW0_PICSI</name>
<dbReference type="PANTHER" id="PTHR11644">
    <property type="entry name" value="CYTIDINE DEAMINASE"/>
    <property type="match status" value="1"/>
</dbReference>
<dbReference type="GO" id="GO:0005829">
    <property type="term" value="C:cytosol"/>
    <property type="evidence" value="ECO:0007669"/>
    <property type="project" value="UniProtKB-ARBA"/>
</dbReference>
<dbReference type="AlphaFoldDB" id="A9NWW0"/>
<dbReference type="FunFam" id="3.40.140.10:FF:000041">
    <property type="entry name" value="Cytidine deaminase"/>
    <property type="match status" value="1"/>
</dbReference>
<evidence type="ECO:0000256" key="2">
    <source>
        <dbReference type="ARBA" id="ARBA00011738"/>
    </source>
</evidence>
<evidence type="ECO:0000256" key="5">
    <source>
        <dbReference type="ARBA" id="ARBA00022801"/>
    </source>
</evidence>
<dbReference type="EMBL" id="EF085825">
    <property type="protein sequence ID" value="ABK25121.1"/>
    <property type="molecule type" value="mRNA"/>
</dbReference>
<feature type="active site" description="Proton donor" evidence="7">
    <location>
        <position position="80"/>
    </location>
</feature>
<dbReference type="Pfam" id="PF00383">
    <property type="entry name" value="dCMP_cyt_deam_1"/>
    <property type="match status" value="1"/>
</dbReference>
<keyword evidence="5" id="KW-0378">Hydrolase</keyword>
<sequence length="338" mass="36987">MGGCSPFVIEADEVQRLCKEAGLSEIQYLATLVKPTQLLARAPISKFYVGAVGLGASGRIFKGVNLEFEGLPLNHSVYAEQFLVANAAQHGELQLRFIAVSAAPCGHCRQFLQELWGVPEINILIADEHAETRSLLYFLPHRFGPDDLEESTPLVFEPHFNGLAFWSMNSPELNSKLNLCNGDQDVKEDALNLCNRDGDVKEDTFDLCNGDGDLKEESIHNFSDSEDLYQLRVAALKAANSSHAPYSKCPSGIALMTTKGKICTGFYIESAAFNPSLSPLQAAIVAFICQDGGNYEDIVHAVLVEKKGAVVQQGDTIKLALQKISPKCSFHPFNCYIK</sequence>
<dbReference type="GO" id="GO:0046135">
    <property type="term" value="P:pyrimidine nucleoside catabolic process"/>
    <property type="evidence" value="ECO:0007669"/>
    <property type="project" value="UniProtKB-ARBA"/>
</dbReference>
<evidence type="ECO:0000313" key="10">
    <source>
        <dbReference type="EMBL" id="ABK25121.1"/>
    </source>
</evidence>
<dbReference type="GO" id="GO:0008270">
    <property type="term" value="F:zinc ion binding"/>
    <property type="evidence" value="ECO:0007669"/>
    <property type="project" value="InterPro"/>
</dbReference>
<dbReference type="InterPro" id="IPR013171">
    <property type="entry name" value="Cyd/dCyd_deaminase_Zn-bd"/>
</dbReference>
<dbReference type="PIRSF" id="PIRSF006334">
    <property type="entry name" value="Cdd_plus_pseudo"/>
    <property type="match status" value="1"/>
</dbReference>